<feature type="region of interest" description="Disordered" evidence="1">
    <location>
        <begin position="98"/>
        <end position="118"/>
    </location>
</feature>
<proteinExistence type="predicted"/>
<evidence type="ECO:0000313" key="2">
    <source>
        <dbReference type="EMBL" id="TBW57475.1"/>
    </source>
</evidence>
<comment type="caution">
    <text evidence="2">The sequence shown here is derived from an EMBL/GenBank/DDBJ whole genome shotgun (WGS) entry which is preliminary data.</text>
</comment>
<dbReference type="SUPFAM" id="SSF47781">
    <property type="entry name" value="RuvA domain 2-like"/>
    <property type="match status" value="1"/>
</dbReference>
<dbReference type="InterPro" id="IPR010994">
    <property type="entry name" value="RuvA_2-like"/>
</dbReference>
<reference evidence="2 3" key="1">
    <citation type="submission" date="2019-02" db="EMBL/GenBank/DDBJ databases">
        <title>Marinobacter halodurans sp. nov., a marine bacterium isolated from sea tidal flat.</title>
        <authorList>
            <person name="Yoo Y."/>
            <person name="Lee D.W."/>
            <person name="Kim B.S."/>
            <person name="Kim J.-J."/>
        </authorList>
    </citation>
    <scope>NUCLEOTIDE SEQUENCE [LARGE SCALE GENOMIC DNA]</scope>
    <source>
        <strain evidence="2 3">YJ-S3-2</strain>
    </source>
</reference>
<dbReference type="Proteomes" id="UP000313645">
    <property type="component" value="Unassembled WGS sequence"/>
</dbReference>
<gene>
    <name evidence="2" type="ORF">EZI54_07390</name>
</gene>
<keyword evidence="3" id="KW-1185">Reference proteome</keyword>
<dbReference type="RefSeq" id="WP_131480569.1">
    <property type="nucleotide sequence ID" value="NZ_SJDL01000008.1"/>
</dbReference>
<dbReference type="Pfam" id="PF14520">
    <property type="entry name" value="HHH_5"/>
    <property type="match status" value="1"/>
</dbReference>
<dbReference type="Gene3D" id="1.10.150.20">
    <property type="entry name" value="5' to 3' exonuclease, C-terminal subdomain"/>
    <property type="match status" value="1"/>
</dbReference>
<protein>
    <recommendedName>
        <fullName evidence="4">ERCC4 domain-containing protein</fullName>
    </recommendedName>
</protein>
<evidence type="ECO:0000313" key="3">
    <source>
        <dbReference type="Proteomes" id="UP000313645"/>
    </source>
</evidence>
<evidence type="ECO:0000256" key="1">
    <source>
        <dbReference type="SAM" id="MobiDB-lite"/>
    </source>
</evidence>
<accession>A0ABY1ZME1</accession>
<name>A0ABY1ZME1_9GAMM</name>
<evidence type="ECO:0008006" key="4">
    <source>
        <dbReference type="Google" id="ProtNLM"/>
    </source>
</evidence>
<dbReference type="EMBL" id="SJDL01000008">
    <property type="protein sequence ID" value="TBW57475.1"/>
    <property type="molecule type" value="Genomic_DNA"/>
</dbReference>
<organism evidence="2 3">
    <name type="scientific">Marinobacter halodurans</name>
    <dbReference type="NCBI Taxonomy" id="2528979"/>
    <lineage>
        <taxon>Bacteria</taxon>
        <taxon>Pseudomonadati</taxon>
        <taxon>Pseudomonadota</taxon>
        <taxon>Gammaproteobacteria</taxon>
        <taxon>Pseudomonadales</taxon>
        <taxon>Marinobacteraceae</taxon>
        <taxon>Marinobacter</taxon>
    </lineage>
</organism>
<sequence>MVDINSWRHPETGRLRLYLGRSLKEEIIGQAGLDLDSLALSVWLQESNKGPHQWSLLAFRKQGALAGSVYASLKREVLKCLGVEASWDWESVCRQLDQAEPGDDTAPRPAAGRKPPRIDDPIRVTIGPALHNDIGKALSSHERVEVRENPELKVDLSYFNSRGDELVIRRLLAVQDGNADDLIEGQGLLFEATEALNFQAANTDHRVMAVVLIQCNVYDMLSSQMTRRQIDGAISFVTAVDQVSVFPCESDERAVELIWQLLGHFQRSAIVRSETRPVITLLDEKCALLQTIPGISRSLAEAILYRFGTIQALANALPSEIETVDGIGRRRARAIARVLQHGLAL</sequence>